<feature type="transmembrane region" description="Helical" evidence="6">
    <location>
        <begin position="364"/>
        <end position="386"/>
    </location>
</feature>
<dbReference type="PROSITE" id="PS50850">
    <property type="entry name" value="MFS"/>
    <property type="match status" value="1"/>
</dbReference>
<evidence type="ECO:0000256" key="4">
    <source>
        <dbReference type="ARBA" id="ARBA00022989"/>
    </source>
</evidence>
<organism evidence="8 9">
    <name type="scientific">Candidatus Andeanibacterium colombiense</name>
    <dbReference type="NCBI Taxonomy" id="3121345"/>
    <lineage>
        <taxon>Bacteria</taxon>
        <taxon>Pseudomonadati</taxon>
        <taxon>Pseudomonadota</taxon>
        <taxon>Alphaproteobacteria</taxon>
        <taxon>Sphingomonadales</taxon>
        <taxon>Sphingomonadaceae</taxon>
        <taxon>Candidatus Andeanibacterium</taxon>
    </lineage>
</organism>
<dbReference type="InterPro" id="IPR020846">
    <property type="entry name" value="MFS_dom"/>
</dbReference>
<keyword evidence="2" id="KW-0813">Transport</keyword>
<feature type="transmembrane region" description="Helical" evidence="6">
    <location>
        <begin position="273"/>
        <end position="294"/>
    </location>
</feature>
<feature type="domain" description="Major facilitator superfamily (MFS) profile" evidence="7">
    <location>
        <begin position="26"/>
        <end position="425"/>
    </location>
</feature>
<dbReference type="Pfam" id="PF07690">
    <property type="entry name" value="MFS_1"/>
    <property type="match status" value="1"/>
</dbReference>
<dbReference type="PANTHER" id="PTHR23505">
    <property type="entry name" value="SPINSTER"/>
    <property type="match status" value="1"/>
</dbReference>
<dbReference type="InterPro" id="IPR011701">
    <property type="entry name" value="MFS"/>
</dbReference>
<evidence type="ECO:0000313" key="8">
    <source>
        <dbReference type="EMBL" id="WEK46469.1"/>
    </source>
</evidence>
<accession>A0AAJ5X5R7</accession>
<feature type="transmembrane region" description="Helical" evidence="6">
    <location>
        <begin position="327"/>
        <end position="352"/>
    </location>
</feature>
<dbReference type="CDD" id="cd17328">
    <property type="entry name" value="MFS_spinster_like"/>
    <property type="match status" value="1"/>
</dbReference>
<feature type="transmembrane region" description="Helical" evidence="6">
    <location>
        <begin position="398"/>
        <end position="423"/>
    </location>
</feature>
<dbReference type="Gene3D" id="1.20.1250.20">
    <property type="entry name" value="MFS general substrate transporter like domains"/>
    <property type="match status" value="1"/>
</dbReference>
<keyword evidence="5 6" id="KW-0472">Membrane</keyword>
<feature type="transmembrane region" description="Helical" evidence="6">
    <location>
        <begin position="93"/>
        <end position="115"/>
    </location>
</feature>
<evidence type="ECO:0000259" key="7">
    <source>
        <dbReference type="PROSITE" id="PS50850"/>
    </source>
</evidence>
<feature type="transmembrane region" description="Helical" evidence="6">
    <location>
        <begin position="301"/>
        <end position="321"/>
    </location>
</feature>
<feature type="transmembrane region" description="Helical" evidence="6">
    <location>
        <begin position="60"/>
        <end position="81"/>
    </location>
</feature>
<feature type="transmembrane region" description="Helical" evidence="6">
    <location>
        <begin position="232"/>
        <end position="253"/>
    </location>
</feature>
<sequence>MADAAPAMAPNEAGNTARPGARAMLSLVILSGIVGLNTVDRNMFGLLLPQIQRDVPISDTALGFLMGPAFVIVYSLAGVPIAWLADRTGRRTIIAAGLAFWSVVTMLTGAAQTLIHLLMARMALGVGEASNMAPTSALIGDMFRGRWRVLAMAVFSAGGPLAIMLFYPLIGWIAEHHGWRPTYPLMGAIGLVVAALTLLVVREPRRAVPGKVGQTEDGFVKSAVSILKSKSFLLLCAGGVMISINYSAVLAWLPAFMLRVHGLDAQATGALLGTYKGLLGVAATLAGGVAVTLLMQLDRRWMAWAPMLFAFGMIPAQMLLLLADNPLWWHVGLALETIGMQGITPALFALLITLLEPRVRATGAALYLLIFNLVGQSVGPLAVGMLNDGPFAALGAQAIRYSLLTAPAVIALGAILLFVLSLSMEGGKEEAHR</sequence>
<reference evidence="8" key="1">
    <citation type="submission" date="2023-03" db="EMBL/GenBank/DDBJ databases">
        <title>Andean soil-derived lignocellulolytic bacterial consortium as a source of novel taxa and putative plastic-active enzymes.</title>
        <authorList>
            <person name="Diaz-Garcia L."/>
            <person name="Chuvochina M."/>
            <person name="Feuerriegel G."/>
            <person name="Bunk B."/>
            <person name="Sproer C."/>
            <person name="Streit W.R."/>
            <person name="Rodriguez L.M."/>
            <person name="Overmann J."/>
            <person name="Jimenez D.J."/>
        </authorList>
    </citation>
    <scope>NUCLEOTIDE SEQUENCE</scope>
    <source>
        <strain evidence="8">MAG 26</strain>
    </source>
</reference>
<dbReference type="InterPro" id="IPR044770">
    <property type="entry name" value="MFS_spinster-like"/>
</dbReference>
<dbReference type="GO" id="GO:0022857">
    <property type="term" value="F:transmembrane transporter activity"/>
    <property type="evidence" value="ECO:0007669"/>
    <property type="project" value="InterPro"/>
</dbReference>
<evidence type="ECO:0000256" key="6">
    <source>
        <dbReference type="SAM" id="Phobius"/>
    </source>
</evidence>
<dbReference type="InterPro" id="IPR036259">
    <property type="entry name" value="MFS_trans_sf"/>
</dbReference>
<evidence type="ECO:0000313" key="9">
    <source>
        <dbReference type="Proteomes" id="UP001218362"/>
    </source>
</evidence>
<feature type="transmembrane region" description="Helical" evidence="6">
    <location>
        <begin position="182"/>
        <end position="201"/>
    </location>
</feature>
<keyword evidence="4 6" id="KW-1133">Transmembrane helix</keyword>
<gene>
    <name evidence="8" type="ORF">P0Y56_15900</name>
</gene>
<feature type="transmembrane region" description="Helical" evidence="6">
    <location>
        <begin position="20"/>
        <end position="39"/>
    </location>
</feature>
<evidence type="ECO:0000256" key="5">
    <source>
        <dbReference type="ARBA" id="ARBA00023136"/>
    </source>
</evidence>
<dbReference type="AlphaFoldDB" id="A0AAJ5X5R7"/>
<comment type="subcellular location">
    <subcellularLocation>
        <location evidence="1">Membrane</location>
        <topology evidence="1">Multi-pass membrane protein</topology>
    </subcellularLocation>
</comment>
<dbReference type="KEGG" id="acob:P0Y56_15900"/>
<evidence type="ECO:0000256" key="1">
    <source>
        <dbReference type="ARBA" id="ARBA00004141"/>
    </source>
</evidence>
<dbReference type="EMBL" id="CP119316">
    <property type="protein sequence ID" value="WEK46469.1"/>
    <property type="molecule type" value="Genomic_DNA"/>
</dbReference>
<evidence type="ECO:0000256" key="3">
    <source>
        <dbReference type="ARBA" id="ARBA00022692"/>
    </source>
</evidence>
<proteinExistence type="predicted"/>
<protein>
    <submittedName>
        <fullName evidence="8">MFS transporter</fullName>
    </submittedName>
</protein>
<feature type="transmembrane region" description="Helical" evidence="6">
    <location>
        <begin position="149"/>
        <end position="170"/>
    </location>
</feature>
<dbReference type="Proteomes" id="UP001218362">
    <property type="component" value="Chromosome"/>
</dbReference>
<dbReference type="SUPFAM" id="SSF103473">
    <property type="entry name" value="MFS general substrate transporter"/>
    <property type="match status" value="1"/>
</dbReference>
<dbReference type="PANTHER" id="PTHR23505:SF79">
    <property type="entry name" value="PROTEIN SPINSTER"/>
    <property type="match status" value="1"/>
</dbReference>
<name>A0AAJ5X5R7_9SPHN</name>
<keyword evidence="3 6" id="KW-0812">Transmembrane</keyword>
<evidence type="ECO:0000256" key="2">
    <source>
        <dbReference type="ARBA" id="ARBA00022448"/>
    </source>
</evidence>
<dbReference type="GO" id="GO:0016020">
    <property type="term" value="C:membrane"/>
    <property type="evidence" value="ECO:0007669"/>
    <property type="project" value="UniProtKB-SubCell"/>
</dbReference>